<accession>A0A838BMQ1</accession>
<dbReference type="Proteomes" id="UP000572984">
    <property type="component" value="Unassembled WGS sequence"/>
</dbReference>
<reference evidence="2 3" key="1">
    <citation type="submission" date="2020-07" db="EMBL/GenBank/DDBJ databases">
        <title>Draft genome and description of Microvirga mediterraneensis Marseille-Q2068 sp. nov.</title>
        <authorList>
            <person name="Boxberger M."/>
        </authorList>
    </citation>
    <scope>NUCLEOTIDE SEQUENCE [LARGE SCALE GENOMIC DNA]</scope>
    <source>
        <strain evidence="2 3">Marseille-Q2068</strain>
    </source>
</reference>
<evidence type="ECO:0000256" key="1">
    <source>
        <dbReference type="SAM" id="Coils"/>
    </source>
</evidence>
<name>A0A838BMQ1_9HYPH</name>
<dbReference type="RefSeq" id="WP_181052475.1">
    <property type="nucleotide sequence ID" value="NZ_JACDXJ010000001.1"/>
</dbReference>
<gene>
    <name evidence="2" type="ORF">H0S73_12540</name>
</gene>
<feature type="coiled-coil region" evidence="1">
    <location>
        <begin position="9"/>
        <end position="36"/>
    </location>
</feature>
<proteinExistence type="predicted"/>
<keyword evidence="1" id="KW-0175">Coiled coil</keyword>
<organism evidence="2 3">
    <name type="scientific">Microvirga mediterraneensis</name>
    <dbReference type="NCBI Taxonomy" id="2754695"/>
    <lineage>
        <taxon>Bacteria</taxon>
        <taxon>Pseudomonadati</taxon>
        <taxon>Pseudomonadota</taxon>
        <taxon>Alphaproteobacteria</taxon>
        <taxon>Hyphomicrobiales</taxon>
        <taxon>Methylobacteriaceae</taxon>
        <taxon>Microvirga</taxon>
    </lineage>
</organism>
<dbReference type="AlphaFoldDB" id="A0A838BMQ1"/>
<dbReference type="EMBL" id="JACDXJ010000001">
    <property type="protein sequence ID" value="MBA1156954.1"/>
    <property type="molecule type" value="Genomic_DNA"/>
</dbReference>
<protein>
    <submittedName>
        <fullName evidence="2">Uncharacterized protein</fullName>
    </submittedName>
</protein>
<evidence type="ECO:0000313" key="2">
    <source>
        <dbReference type="EMBL" id="MBA1156954.1"/>
    </source>
</evidence>
<keyword evidence="3" id="KW-1185">Reference proteome</keyword>
<comment type="caution">
    <text evidence="2">The sequence shown here is derived from an EMBL/GenBank/DDBJ whole genome shotgun (WGS) entry which is preliminary data.</text>
</comment>
<sequence>MKTKKRKIVSSETRRTAKLERELKAIEAQIALLEKDTRLDLAVQDHFVLWRRPNLFAPWPLGLQH</sequence>
<evidence type="ECO:0000313" key="3">
    <source>
        <dbReference type="Proteomes" id="UP000572984"/>
    </source>
</evidence>